<gene>
    <name evidence="5" type="ORF">PAL_GLEAN10013355</name>
</gene>
<organism evidence="5 6">
    <name type="scientific">Pteropus alecto</name>
    <name type="common">Black flying fox</name>
    <dbReference type="NCBI Taxonomy" id="9402"/>
    <lineage>
        <taxon>Eukaryota</taxon>
        <taxon>Metazoa</taxon>
        <taxon>Chordata</taxon>
        <taxon>Craniata</taxon>
        <taxon>Vertebrata</taxon>
        <taxon>Euteleostomi</taxon>
        <taxon>Mammalia</taxon>
        <taxon>Eutheria</taxon>
        <taxon>Laurasiatheria</taxon>
        <taxon>Chiroptera</taxon>
        <taxon>Yinpterochiroptera</taxon>
        <taxon>Pteropodoidea</taxon>
        <taxon>Pteropodidae</taxon>
        <taxon>Pteropodinae</taxon>
        <taxon>Pteropus</taxon>
    </lineage>
</organism>
<reference evidence="6" key="1">
    <citation type="journal article" date="2013" name="Science">
        <title>Comparative analysis of bat genomes provides insight into the evolution of flight and immunity.</title>
        <authorList>
            <person name="Zhang G."/>
            <person name="Cowled C."/>
            <person name="Shi Z."/>
            <person name="Huang Z."/>
            <person name="Bishop-Lilly K.A."/>
            <person name="Fang X."/>
            <person name="Wynne J.W."/>
            <person name="Xiong Z."/>
            <person name="Baker M.L."/>
            <person name="Zhao W."/>
            <person name="Tachedjian M."/>
            <person name="Zhu Y."/>
            <person name="Zhou P."/>
            <person name="Jiang X."/>
            <person name="Ng J."/>
            <person name="Yang L."/>
            <person name="Wu L."/>
            <person name="Xiao J."/>
            <person name="Feng Y."/>
            <person name="Chen Y."/>
            <person name="Sun X."/>
            <person name="Zhang Y."/>
            <person name="Marsh G.A."/>
            <person name="Crameri G."/>
            <person name="Broder C.C."/>
            <person name="Frey K.G."/>
            <person name="Wang L.F."/>
            <person name="Wang J."/>
        </authorList>
    </citation>
    <scope>NUCLEOTIDE SEQUENCE [LARGE SCALE GENOMIC DNA]</scope>
</reference>
<dbReference type="Gene3D" id="1.10.238.10">
    <property type="entry name" value="EF-hand"/>
    <property type="match status" value="1"/>
</dbReference>
<sequence>MGNNESTAGGQTAIPAKETYVWYKKFMMEYPSGLQTLHEFKTLLGLQGLNQKANQHVDQVYNTFDMNKDHSGKQRESDGRTILSILDDIYSDILSRDFYKDGFIDFLEFIAAVNLVVRGKMEQKLKWYFKLYDADGNGSIDKKELLNIFMTVQTLNGQQTLSPEEFTSLVFHKIDINHDGELTLEEFIDGTKKDQDLLKIVSKSFDFSSVLKLIRNGKQPDTGGGFLQIT</sequence>
<evidence type="ECO:0000256" key="3">
    <source>
        <dbReference type="ARBA" id="ARBA00022837"/>
    </source>
</evidence>
<dbReference type="InterPro" id="IPR002048">
    <property type="entry name" value="EF_hand_dom"/>
</dbReference>
<evidence type="ECO:0000256" key="2">
    <source>
        <dbReference type="ARBA" id="ARBA00022737"/>
    </source>
</evidence>
<dbReference type="PROSITE" id="PS00018">
    <property type="entry name" value="EF_HAND_1"/>
    <property type="match status" value="2"/>
</dbReference>
<dbReference type="InterPro" id="IPR011992">
    <property type="entry name" value="EF-hand-dom_pair"/>
</dbReference>
<dbReference type="FunFam" id="1.10.238.10:FF:000083">
    <property type="entry name" value="guanylyl cyclase-activating protein 1"/>
    <property type="match status" value="1"/>
</dbReference>
<accession>L5L335</accession>
<feature type="domain" description="EF-hand" evidence="4">
    <location>
        <begin position="120"/>
        <end position="155"/>
    </location>
</feature>
<dbReference type="EMBL" id="KB030337">
    <property type="protein sequence ID" value="ELK18149.1"/>
    <property type="molecule type" value="Genomic_DNA"/>
</dbReference>
<evidence type="ECO:0000313" key="6">
    <source>
        <dbReference type="Proteomes" id="UP000010552"/>
    </source>
</evidence>
<protein>
    <submittedName>
        <fullName evidence="5">Guanylyl cyclase-activating protein 3</fullName>
    </submittedName>
</protein>
<keyword evidence="6" id="KW-1185">Reference proteome</keyword>
<dbReference type="PANTHER" id="PTHR23055:SF80">
    <property type="entry name" value="GUANYLYL CYCLASE-ACTIVATING PROTEIN 3"/>
    <property type="match status" value="1"/>
</dbReference>
<dbReference type="InterPro" id="IPR018247">
    <property type="entry name" value="EF_Hand_1_Ca_BS"/>
</dbReference>
<dbReference type="SUPFAM" id="SSF47473">
    <property type="entry name" value="EF-hand"/>
    <property type="match status" value="1"/>
</dbReference>
<dbReference type="InterPro" id="IPR028846">
    <property type="entry name" value="Recoverin"/>
</dbReference>
<name>L5L335_PTEAL</name>
<keyword evidence="3" id="KW-0106">Calcium</keyword>
<dbReference type="InParanoid" id="L5L335"/>
<feature type="domain" description="EF-hand" evidence="4">
    <location>
        <begin position="162"/>
        <end position="197"/>
    </location>
</feature>
<dbReference type="STRING" id="9402.L5L335"/>
<keyword evidence="2" id="KW-0677">Repeat</keyword>
<dbReference type="Pfam" id="PF13499">
    <property type="entry name" value="EF-hand_7"/>
    <property type="match status" value="1"/>
</dbReference>
<dbReference type="PROSITE" id="PS50222">
    <property type="entry name" value="EF_HAND_2"/>
    <property type="match status" value="2"/>
</dbReference>
<evidence type="ECO:0000313" key="5">
    <source>
        <dbReference type="EMBL" id="ELK18149.1"/>
    </source>
</evidence>
<dbReference type="AlphaFoldDB" id="L5L335"/>
<dbReference type="SMART" id="SM00054">
    <property type="entry name" value="EFh"/>
    <property type="match status" value="2"/>
</dbReference>
<dbReference type="GO" id="GO:0005509">
    <property type="term" value="F:calcium ion binding"/>
    <property type="evidence" value="ECO:0007669"/>
    <property type="project" value="InterPro"/>
</dbReference>
<dbReference type="PANTHER" id="PTHR23055">
    <property type="entry name" value="CALCIUM BINDING PROTEINS"/>
    <property type="match status" value="1"/>
</dbReference>
<dbReference type="CDD" id="cd00051">
    <property type="entry name" value="EFh"/>
    <property type="match status" value="1"/>
</dbReference>
<keyword evidence="1" id="KW-0479">Metal-binding</keyword>
<dbReference type="GO" id="GO:0008048">
    <property type="term" value="F:calcium sensitive guanylate cyclase activator activity"/>
    <property type="evidence" value="ECO:0007669"/>
    <property type="project" value="TreeGrafter"/>
</dbReference>
<proteinExistence type="predicted"/>
<evidence type="ECO:0000256" key="1">
    <source>
        <dbReference type="ARBA" id="ARBA00022723"/>
    </source>
</evidence>
<evidence type="ECO:0000259" key="4">
    <source>
        <dbReference type="PROSITE" id="PS50222"/>
    </source>
</evidence>
<dbReference type="Proteomes" id="UP000010552">
    <property type="component" value="Unassembled WGS sequence"/>
</dbReference>